<dbReference type="STRING" id="1462993.A6V36_03025"/>
<dbReference type="Proteomes" id="UP000077961">
    <property type="component" value="Unassembled WGS sequence"/>
</dbReference>
<dbReference type="OrthoDB" id="6981191at2"/>
<gene>
    <name evidence="1" type="ORF">A6V36_03025</name>
    <name evidence="2" type="ORF">A6V37_02225</name>
</gene>
<evidence type="ECO:0000313" key="4">
    <source>
        <dbReference type="Proteomes" id="UP000078116"/>
    </source>
</evidence>
<name>A0A1A9NDW1_9BURK</name>
<organism evidence="2 4">
    <name type="scientific">Paraburkholderia ginsengiterrae</name>
    <dbReference type="NCBI Taxonomy" id="1462993"/>
    <lineage>
        <taxon>Bacteria</taxon>
        <taxon>Pseudomonadati</taxon>
        <taxon>Pseudomonadota</taxon>
        <taxon>Betaproteobacteria</taxon>
        <taxon>Burkholderiales</taxon>
        <taxon>Burkholderiaceae</taxon>
        <taxon>Paraburkholderia</taxon>
    </lineage>
</organism>
<dbReference type="EMBL" id="LXJZ01000101">
    <property type="protein sequence ID" value="OAJ60777.1"/>
    <property type="molecule type" value="Genomic_DNA"/>
</dbReference>
<dbReference type="RefSeq" id="WP_064267154.1">
    <property type="nucleotide sequence ID" value="NZ_LXJZ01000101.1"/>
</dbReference>
<protein>
    <submittedName>
        <fullName evidence="2">Uncharacterized protein</fullName>
    </submittedName>
</protein>
<evidence type="ECO:0000313" key="3">
    <source>
        <dbReference type="Proteomes" id="UP000077961"/>
    </source>
</evidence>
<comment type="caution">
    <text evidence="2">The sequence shown here is derived from an EMBL/GenBank/DDBJ whole genome shotgun (WGS) entry which is preliminary data.</text>
</comment>
<accession>A0A1A9NDW1</accession>
<dbReference type="AlphaFoldDB" id="A0A1A9NDW1"/>
<evidence type="ECO:0000313" key="2">
    <source>
        <dbReference type="EMBL" id="OAJ64334.1"/>
    </source>
</evidence>
<keyword evidence="3" id="KW-1185">Reference proteome</keyword>
<reference evidence="3 4" key="1">
    <citation type="submission" date="2016-04" db="EMBL/GenBank/DDBJ databases">
        <title>Reclassification of Paraburkholderia panaciterrae (Farh et al. 2015) Dobritsa &amp; Samadpour 2016 as a later homotypic synonym of Paraburkholderia ginsengiterrae (Farh et al. 2015) Dobritsa &amp; Samadpour 2016.</title>
        <authorList>
            <person name="Dobritsa A.P."/>
            <person name="Kutumbaka K."/>
            <person name="Samadpour M."/>
        </authorList>
    </citation>
    <scope>NUCLEOTIDE SEQUENCE [LARGE SCALE GENOMIC DNA]</scope>
    <source>
        <strain evidence="2 4">DCY85</strain>
        <strain evidence="1 3">DCY85-1</strain>
    </source>
</reference>
<evidence type="ECO:0000313" key="1">
    <source>
        <dbReference type="EMBL" id="OAJ60777.1"/>
    </source>
</evidence>
<sequence>MARRPTPALIAQRFHLAIWTVEIPDSPAPADFYIRTYQQYVAHFARVTVARAWDEEQVVDGLHKVYTWMKRATKFEVDRTIARELAAELNKTELDVARLTYLASRVVNNSMVGGSKFLHFYAPTHFPITDSWLQLLSGKPHSSAYALDFYRDYLDGVRLVDAADANRALEWATAFFGYEVSEVRAIEAVAFYLLKGGWHHDGSAPQSTRGNGVCHCHHSRDLSGV</sequence>
<dbReference type="Proteomes" id="UP000078116">
    <property type="component" value="Unassembled WGS sequence"/>
</dbReference>
<proteinExistence type="predicted"/>
<dbReference type="EMBL" id="LXKA01000110">
    <property type="protein sequence ID" value="OAJ64334.1"/>
    <property type="molecule type" value="Genomic_DNA"/>
</dbReference>